<dbReference type="InterPro" id="IPR045336">
    <property type="entry name" value="MmgE_PrpD_N"/>
</dbReference>
<dbReference type="EMBL" id="SPKJ01000128">
    <property type="protein sequence ID" value="MYZ50146.1"/>
    <property type="molecule type" value="Genomic_DNA"/>
</dbReference>
<feature type="domain" description="MmgE/PrpD C-terminal" evidence="3">
    <location>
        <begin position="275"/>
        <end position="428"/>
    </location>
</feature>
<dbReference type="SUPFAM" id="SSF103378">
    <property type="entry name" value="2-methylcitrate dehydratase PrpD"/>
    <property type="match status" value="1"/>
</dbReference>
<dbReference type="InterPro" id="IPR042183">
    <property type="entry name" value="MmgE/PrpD_sf_1"/>
</dbReference>
<evidence type="ECO:0000259" key="2">
    <source>
        <dbReference type="Pfam" id="PF03972"/>
    </source>
</evidence>
<accession>A0A964T7U6</accession>
<protein>
    <submittedName>
        <fullName evidence="4">MmgE/PrpD family protein</fullName>
    </submittedName>
</protein>
<dbReference type="AlphaFoldDB" id="A0A964T7U6"/>
<evidence type="ECO:0000313" key="4">
    <source>
        <dbReference type="EMBL" id="MYZ50146.1"/>
    </source>
</evidence>
<dbReference type="PANTHER" id="PTHR16943">
    <property type="entry name" value="2-METHYLCITRATE DEHYDRATASE-RELATED"/>
    <property type="match status" value="1"/>
</dbReference>
<dbReference type="Gene3D" id="1.10.4100.10">
    <property type="entry name" value="2-methylcitrate dehydratase PrpD"/>
    <property type="match status" value="1"/>
</dbReference>
<feature type="domain" description="MmgE/PrpD N-terminal" evidence="2">
    <location>
        <begin position="14"/>
        <end position="246"/>
    </location>
</feature>
<evidence type="ECO:0000313" key="5">
    <source>
        <dbReference type="Proteomes" id="UP000773614"/>
    </source>
</evidence>
<proteinExistence type="inferred from homology"/>
<sequence>MNAPVRTSRFAAEIFAEWACGLAAGDIPARAREVARLALVDHVGLTVAARREPYVTAVVESCDGDGPCTAFGHARGFSAGDAALINGTASHGEDYDDTFEGNPIHTSTVVIPAVLAACERYGRTGADALAGIVAGAEFMCRTALIAPTAIHRAGFHPTAVIGALGAAAGAGVALGLNARQLTDALGIAGSMASGIIEYLAEGTWTKRLHPGWAAQAGLRAALLGRNGFLGPRSVIEGEHGFFLAFAAPGIERRYGALSDGLGSAFHMENIAFKPYACGTMAQPFVDCAIRIAEGGVRPEDIEDVLCRVGEGTVHRLWEPLSEKRRPSTPYSAKFSVPYCVAAGLVDRAAGLGQFTEERIADPALIALAAKVRYEIDPEDEYPRNYSGDVAVRLRDGSERRARQPHMRGGTREPLSEGEILAKFDANLAFGGLAGAGAELRSVCEGLFGMTDLAALARTRAGVAASV</sequence>
<dbReference type="Proteomes" id="UP000773614">
    <property type="component" value="Unassembled WGS sequence"/>
</dbReference>
<dbReference type="RefSeq" id="WP_161142475.1">
    <property type="nucleotide sequence ID" value="NZ_SPKJ01000128.1"/>
</dbReference>
<dbReference type="InterPro" id="IPR045337">
    <property type="entry name" value="MmgE_PrpD_C"/>
</dbReference>
<gene>
    <name evidence="4" type="ORF">E4O86_20785</name>
</gene>
<comment type="similarity">
    <text evidence="1">Belongs to the PrpD family.</text>
</comment>
<dbReference type="Gene3D" id="3.30.1330.120">
    <property type="entry name" value="2-methylcitrate dehydratase PrpD"/>
    <property type="match status" value="1"/>
</dbReference>
<dbReference type="InterPro" id="IPR005656">
    <property type="entry name" value="MmgE_PrpD"/>
</dbReference>
<name>A0A964T7U6_9HYPH</name>
<dbReference type="GO" id="GO:0016829">
    <property type="term" value="F:lyase activity"/>
    <property type="evidence" value="ECO:0007669"/>
    <property type="project" value="InterPro"/>
</dbReference>
<dbReference type="InterPro" id="IPR036148">
    <property type="entry name" value="MmgE/PrpD_sf"/>
</dbReference>
<dbReference type="OrthoDB" id="5415580at2"/>
<dbReference type="Pfam" id="PF19305">
    <property type="entry name" value="MmgE_PrpD_C"/>
    <property type="match status" value="1"/>
</dbReference>
<dbReference type="InterPro" id="IPR042188">
    <property type="entry name" value="MmgE/PrpD_sf_2"/>
</dbReference>
<comment type="caution">
    <text evidence="4">The sequence shown here is derived from an EMBL/GenBank/DDBJ whole genome shotgun (WGS) entry which is preliminary data.</text>
</comment>
<evidence type="ECO:0000256" key="1">
    <source>
        <dbReference type="ARBA" id="ARBA00006174"/>
    </source>
</evidence>
<dbReference type="Pfam" id="PF03972">
    <property type="entry name" value="MmgE_PrpD_N"/>
    <property type="match status" value="1"/>
</dbReference>
<keyword evidence="5" id="KW-1185">Reference proteome</keyword>
<reference evidence="4" key="1">
    <citation type="submission" date="2019-03" db="EMBL/GenBank/DDBJ databases">
        <title>Afifella sp. nov., isolated from activated sludge.</title>
        <authorList>
            <person name="Li Q."/>
            <person name="Liu Y."/>
        </authorList>
    </citation>
    <scope>NUCLEOTIDE SEQUENCE</scope>
    <source>
        <strain evidence="4">L72</strain>
    </source>
</reference>
<organism evidence="4 5">
    <name type="scientific">Propylenella binzhouense</name>
    <dbReference type="NCBI Taxonomy" id="2555902"/>
    <lineage>
        <taxon>Bacteria</taxon>
        <taxon>Pseudomonadati</taxon>
        <taxon>Pseudomonadota</taxon>
        <taxon>Alphaproteobacteria</taxon>
        <taxon>Hyphomicrobiales</taxon>
        <taxon>Propylenellaceae</taxon>
        <taxon>Propylenella</taxon>
    </lineage>
</organism>
<dbReference type="PANTHER" id="PTHR16943:SF8">
    <property type="entry name" value="2-METHYLCITRATE DEHYDRATASE"/>
    <property type="match status" value="1"/>
</dbReference>
<evidence type="ECO:0000259" key="3">
    <source>
        <dbReference type="Pfam" id="PF19305"/>
    </source>
</evidence>